<feature type="domain" description="Myb-like" evidence="2">
    <location>
        <begin position="2"/>
        <end position="52"/>
    </location>
</feature>
<evidence type="ECO:0008006" key="6">
    <source>
        <dbReference type="Google" id="ProtNLM"/>
    </source>
</evidence>
<dbReference type="SMART" id="SM00717">
    <property type="entry name" value="SANT"/>
    <property type="match status" value="1"/>
</dbReference>
<proteinExistence type="predicted"/>
<reference evidence="5" key="1">
    <citation type="journal article" date="2023" name="Commun. Biol.">
        <title>Genome analysis of Parmales, the sister group of diatoms, reveals the evolutionary specialization of diatoms from phago-mixotrophs to photoautotrophs.</title>
        <authorList>
            <person name="Ban H."/>
            <person name="Sato S."/>
            <person name="Yoshikawa S."/>
            <person name="Yamada K."/>
            <person name="Nakamura Y."/>
            <person name="Ichinomiya M."/>
            <person name="Sato N."/>
            <person name="Blanc-Mathieu R."/>
            <person name="Endo H."/>
            <person name="Kuwata A."/>
            <person name="Ogata H."/>
        </authorList>
    </citation>
    <scope>NUCLEOTIDE SEQUENCE [LARGE SCALE GENOMIC DNA]</scope>
    <source>
        <strain evidence="5">NIES 3700</strain>
    </source>
</reference>
<organism evidence="4 5">
    <name type="scientific">Triparma laevis f. longispina</name>
    <dbReference type="NCBI Taxonomy" id="1714387"/>
    <lineage>
        <taxon>Eukaryota</taxon>
        <taxon>Sar</taxon>
        <taxon>Stramenopiles</taxon>
        <taxon>Ochrophyta</taxon>
        <taxon>Bolidophyceae</taxon>
        <taxon>Parmales</taxon>
        <taxon>Triparmaceae</taxon>
        <taxon>Triparma</taxon>
    </lineage>
</organism>
<dbReference type="AlphaFoldDB" id="A0A9W7EDD9"/>
<dbReference type="OrthoDB" id="118550at2759"/>
<name>A0A9W7EDD9_9STRA</name>
<evidence type="ECO:0000313" key="5">
    <source>
        <dbReference type="Proteomes" id="UP001165122"/>
    </source>
</evidence>
<evidence type="ECO:0000259" key="2">
    <source>
        <dbReference type="PROSITE" id="PS50090"/>
    </source>
</evidence>
<dbReference type="InterPro" id="IPR017930">
    <property type="entry name" value="Myb_dom"/>
</dbReference>
<gene>
    <name evidence="4" type="ORF">TrLO_g1933</name>
</gene>
<sequence>MAPQPVVGCWTDDERSTFVSLLKHFGRKWLRHRTFLPSRTKEQIRSHAHKYFKRMANNNIEISVPEFDDSEPPDSTDVAICSNIYEKIYHQGLNYAIVSDPFSSSLSTKKKRRVKKTNTTSGNDYNNIASDDGVPTYKESHKIARAAYEIWKRQENIFTNHKFMEIRIPRNFDSEVWKIEVERRFKGAFTRLAPPVFKFTLLQESSSAISFDLRRALWVLHRLVSGTYVFANMKSADNNHDAEHAIALAARDAIYAELVAVNGLKTGHSMYEIFLPSIFDPSVWRISVRNTNKRSRPVYYYSLQDRMSSSAGEGPDKLKGLRSALDLNCKILDGRIELWEVKTSNKKRKGETLKALAEKKKKASLANKPSAVQEEFQEAYIKQEIAYQNFKKELHLQNGHNEL</sequence>
<dbReference type="InterPro" id="IPR001005">
    <property type="entry name" value="SANT/Myb"/>
</dbReference>
<dbReference type="Pfam" id="PF00249">
    <property type="entry name" value="Myb_DNA-binding"/>
    <property type="match status" value="1"/>
</dbReference>
<dbReference type="CDD" id="cd00167">
    <property type="entry name" value="SANT"/>
    <property type="match status" value="1"/>
</dbReference>
<evidence type="ECO:0000259" key="3">
    <source>
        <dbReference type="PROSITE" id="PS51294"/>
    </source>
</evidence>
<accession>A0A9W7EDD9</accession>
<dbReference type="InterPro" id="IPR009057">
    <property type="entry name" value="Homeodomain-like_sf"/>
</dbReference>
<evidence type="ECO:0000313" key="4">
    <source>
        <dbReference type="EMBL" id="GMH74643.1"/>
    </source>
</evidence>
<dbReference type="PANTHER" id="PTHR12802">
    <property type="entry name" value="SWI/SNF COMPLEX-RELATED"/>
    <property type="match status" value="1"/>
</dbReference>
<dbReference type="PROSITE" id="PS50090">
    <property type="entry name" value="MYB_LIKE"/>
    <property type="match status" value="1"/>
</dbReference>
<keyword evidence="1" id="KW-0539">Nucleus</keyword>
<dbReference type="Gene3D" id="1.10.10.60">
    <property type="entry name" value="Homeodomain-like"/>
    <property type="match status" value="1"/>
</dbReference>
<keyword evidence="5" id="KW-1185">Reference proteome</keyword>
<dbReference type="EMBL" id="BRXW01000700">
    <property type="protein sequence ID" value="GMH74643.1"/>
    <property type="molecule type" value="Genomic_DNA"/>
</dbReference>
<dbReference type="Proteomes" id="UP001165122">
    <property type="component" value="Unassembled WGS sequence"/>
</dbReference>
<dbReference type="SUPFAM" id="SSF46689">
    <property type="entry name" value="Homeodomain-like"/>
    <property type="match status" value="1"/>
</dbReference>
<feature type="domain" description="HTH myb-type" evidence="3">
    <location>
        <begin position="8"/>
        <end position="56"/>
    </location>
</feature>
<evidence type="ECO:0000256" key="1">
    <source>
        <dbReference type="ARBA" id="ARBA00023242"/>
    </source>
</evidence>
<dbReference type="PROSITE" id="PS51294">
    <property type="entry name" value="HTH_MYB"/>
    <property type="match status" value="1"/>
</dbReference>
<comment type="caution">
    <text evidence="4">The sequence shown here is derived from an EMBL/GenBank/DDBJ whole genome shotgun (WGS) entry which is preliminary data.</text>
</comment>
<protein>
    <recommendedName>
        <fullName evidence="6">Myb-like domain-containing protein</fullName>
    </recommendedName>
</protein>